<organism evidence="1 2">
    <name type="scientific">Pedosphaera parvula (strain Ellin514)</name>
    <dbReference type="NCBI Taxonomy" id="320771"/>
    <lineage>
        <taxon>Bacteria</taxon>
        <taxon>Pseudomonadati</taxon>
        <taxon>Verrucomicrobiota</taxon>
        <taxon>Pedosphaerae</taxon>
        <taxon>Pedosphaerales</taxon>
        <taxon>Pedosphaeraceae</taxon>
        <taxon>Pedosphaera</taxon>
    </lineage>
</organism>
<evidence type="ECO:0000313" key="1">
    <source>
        <dbReference type="EMBL" id="EEF58696.1"/>
    </source>
</evidence>
<protein>
    <submittedName>
        <fullName evidence="1">Uncharacterized protein</fullName>
    </submittedName>
</protein>
<proteinExistence type="predicted"/>
<name>B9XN34_PEDPL</name>
<dbReference type="EMBL" id="ABOX02000038">
    <property type="protein sequence ID" value="EEF58696.1"/>
    <property type="molecule type" value="Genomic_DNA"/>
</dbReference>
<evidence type="ECO:0000313" key="2">
    <source>
        <dbReference type="Proteomes" id="UP000003688"/>
    </source>
</evidence>
<dbReference type="AlphaFoldDB" id="B9XN34"/>
<dbReference type="Proteomes" id="UP000003688">
    <property type="component" value="Unassembled WGS sequence"/>
</dbReference>
<reference evidence="1 2" key="1">
    <citation type="journal article" date="2011" name="J. Bacteriol.">
        <title>Genome sequence of 'Pedosphaera parvula' Ellin514, an aerobic Verrucomicrobial isolate from pasture soil.</title>
        <authorList>
            <person name="Kant R."/>
            <person name="van Passel M.W."/>
            <person name="Sangwan P."/>
            <person name="Palva A."/>
            <person name="Lucas S."/>
            <person name="Copeland A."/>
            <person name="Lapidus A."/>
            <person name="Glavina Del Rio T."/>
            <person name="Dalin E."/>
            <person name="Tice H."/>
            <person name="Bruce D."/>
            <person name="Goodwin L."/>
            <person name="Pitluck S."/>
            <person name="Chertkov O."/>
            <person name="Larimer F.W."/>
            <person name="Land M.L."/>
            <person name="Hauser L."/>
            <person name="Brettin T.S."/>
            <person name="Detter J.C."/>
            <person name="Han S."/>
            <person name="de Vos W.M."/>
            <person name="Janssen P.H."/>
            <person name="Smidt H."/>
        </authorList>
    </citation>
    <scope>NUCLEOTIDE SEQUENCE [LARGE SCALE GENOMIC DNA]</scope>
    <source>
        <strain evidence="1 2">Ellin514</strain>
    </source>
</reference>
<sequence length="110" mass="12499">MRTDNPFLSCAMSATKENACRLNAMAYDLAPAMIAERGQSMYRTFKTIKIMGNAIHHYLEVFVIFISTSFTLGHKVPLVECWYRIHGQIFPPVGFQKTAMPNFNSCCQIN</sequence>
<gene>
    <name evidence="1" type="ORF">Cflav_PD1792</name>
</gene>
<comment type="caution">
    <text evidence="1">The sequence shown here is derived from an EMBL/GenBank/DDBJ whole genome shotgun (WGS) entry which is preliminary data.</text>
</comment>
<accession>B9XN34</accession>
<keyword evidence="2" id="KW-1185">Reference proteome</keyword>